<feature type="region of interest" description="Disordered" evidence="1">
    <location>
        <begin position="208"/>
        <end position="231"/>
    </location>
</feature>
<feature type="region of interest" description="Disordered" evidence="1">
    <location>
        <begin position="1"/>
        <end position="22"/>
    </location>
</feature>
<comment type="caution">
    <text evidence="2">The sequence shown here is derived from an EMBL/GenBank/DDBJ whole genome shotgun (WGS) entry which is preliminary data.</text>
</comment>
<dbReference type="Pfam" id="PF10199">
    <property type="entry name" value="Adaptin_binding"/>
    <property type="match status" value="1"/>
</dbReference>
<reference evidence="2" key="1">
    <citation type="journal article" date="2023" name="IMA Fungus">
        <title>Comparative genomic study of the Penicillium genus elucidates a diverse pangenome and 15 lateral gene transfer events.</title>
        <authorList>
            <person name="Petersen C."/>
            <person name="Sorensen T."/>
            <person name="Nielsen M.R."/>
            <person name="Sondergaard T.E."/>
            <person name="Sorensen J.L."/>
            <person name="Fitzpatrick D.A."/>
            <person name="Frisvad J.C."/>
            <person name="Nielsen K.L."/>
        </authorList>
    </citation>
    <scope>NUCLEOTIDE SEQUENCE</scope>
    <source>
        <strain evidence="2">IBT 17514</strain>
    </source>
</reference>
<accession>A0AAD6MZD1</accession>
<dbReference type="PANTHER" id="PTHR28043">
    <property type="entry name" value="INCREASED RECOMBINATION CENTERS PROTEIN 6"/>
    <property type="match status" value="1"/>
</dbReference>
<dbReference type="Gene3D" id="3.40.50.11960">
    <property type="match status" value="1"/>
</dbReference>
<dbReference type="Proteomes" id="UP001215712">
    <property type="component" value="Unassembled WGS sequence"/>
</dbReference>
<proteinExistence type="predicted"/>
<sequence>MASAAPESSKTQAKQITNPRRLLILSPPTQSLSIIPPLLHSLTGVPVLNPPQKDEPDVSSSSTPQSTDADTETDTPHTPPSTSFAGYTTHSPLRLDTKYYSAEIPVWVDEVPLPLNSSTESEKESTTQWRTEFLSDEAEIVRDAVGALVVAVQNPREVDPSPGATPENRPDVRALRDLMRDIGAVKEKIDEERGGMGDVPGVFILVGASKSAPPDSTSPSTNTAGAGDPDGLALGDEDGLEGIEDLPLSAAWWEDQLFDCGLVGWEVVEWDPKMQGDEKTKNKFGGKLHVMAFCLLAMHVLMIAEYEGMPRIKEVLETHDWTASGSNDLDGDQDLEFDFEDDDLESELLGYSRSAQTRGFGHEVQELEREMLGLRMAIERGGDDNDFDDGEEIKVESMEALMMRVQGIRDMGADLPENERKKFAAKAVNDLMREL</sequence>
<evidence type="ECO:0000313" key="2">
    <source>
        <dbReference type="EMBL" id="KAJ5737944.1"/>
    </source>
</evidence>
<feature type="compositionally biased region" description="Polar residues" evidence="1">
    <location>
        <begin position="1"/>
        <end position="18"/>
    </location>
</feature>
<feature type="compositionally biased region" description="Polar residues" evidence="1">
    <location>
        <begin position="58"/>
        <end position="68"/>
    </location>
</feature>
<evidence type="ECO:0000313" key="3">
    <source>
        <dbReference type="Proteomes" id="UP001215712"/>
    </source>
</evidence>
<reference evidence="2" key="2">
    <citation type="submission" date="2023-01" db="EMBL/GenBank/DDBJ databases">
        <authorList>
            <person name="Petersen C."/>
        </authorList>
    </citation>
    <scope>NUCLEOTIDE SEQUENCE</scope>
    <source>
        <strain evidence="2">IBT 17514</strain>
    </source>
</reference>
<name>A0AAD6MZD1_9EURO</name>
<gene>
    <name evidence="2" type="ORF">N7493_001099</name>
</gene>
<dbReference type="GO" id="GO:0016192">
    <property type="term" value="P:vesicle-mediated transport"/>
    <property type="evidence" value="ECO:0007669"/>
    <property type="project" value="InterPro"/>
</dbReference>
<dbReference type="PANTHER" id="PTHR28043:SF1">
    <property type="entry name" value="INCREASED RECOMBINATION CENTERS PROTEIN 6"/>
    <property type="match status" value="1"/>
</dbReference>
<dbReference type="GO" id="GO:0030674">
    <property type="term" value="F:protein-macromolecule adaptor activity"/>
    <property type="evidence" value="ECO:0007669"/>
    <property type="project" value="TreeGrafter"/>
</dbReference>
<dbReference type="AlphaFoldDB" id="A0AAD6MZD1"/>
<feature type="compositionally biased region" description="Polar residues" evidence="1">
    <location>
        <begin position="214"/>
        <end position="223"/>
    </location>
</feature>
<feature type="region of interest" description="Disordered" evidence="1">
    <location>
        <begin position="42"/>
        <end position="89"/>
    </location>
</feature>
<dbReference type="EMBL" id="JAQJAN010000002">
    <property type="protein sequence ID" value="KAJ5737944.1"/>
    <property type="molecule type" value="Genomic_DNA"/>
</dbReference>
<evidence type="ECO:0000256" key="1">
    <source>
        <dbReference type="SAM" id="MobiDB-lite"/>
    </source>
</evidence>
<protein>
    <recommendedName>
        <fullName evidence="4">Alpha/gamma-adaptin-binding protein p34</fullName>
    </recommendedName>
</protein>
<organism evidence="2 3">
    <name type="scientific">Penicillium malachiteum</name>
    <dbReference type="NCBI Taxonomy" id="1324776"/>
    <lineage>
        <taxon>Eukaryota</taxon>
        <taxon>Fungi</taxon>
        <taxon>Dikarya</taxon>
        <taxon>Ascomycota</taxon>
        <taxon>Pezizomycotina</taxon>
        <taxon>Eurotiomycetes</taxon>
        <taxon>Eurotiomycetidae</taxon>
        <taxon>Eurotiales</taxon>
        <taxon>Aspergillaceae</taxon>
        <taxon>Penicillium</taxon>
    </lineage>
</organism>
<feature type="compositionally biased region" description="Polar residues" evidence="1">
    <location>
        <begin position="80"/>
        <end position="89"/>
    </location>
</feature>
<dbReference type="InterPro" id="IPR034627">
    <property type="entry name" value="Irc6"/>
</dbReference>
<evidence type="ECO:0008006" key="4">
    <source>
        <dbReference type="Google" id="ProtNLM"/>
    </source>
</evidence>
<keyword evidence="3" id="KW-1185">Reference proteome</keyword>